<comment type="subcellular location">
    <subcellularLocation>
        <location evidence="6">Cytoplasm</location>
    </subcellularLocation>
</comment>
<dbReference type="Proteomes" id="UP000186102">
    <property type="component" value="Unassembled WGS sequence"/>
</dbReference>
<organism evidence="7 8">
    <name type="scientific">Desulfosporosinus metallidurans</name>
    <dbReference type="NCBI Taxonomy" id="1888891"/>
    <lineage>
        <taxon>Bacteria</taxon>
        <taxon>Bacillati</taxon>
        <taxon>Bacillota</taxon>
        <taxon>Clostridia</taxon>
        <taxon>Eubacteriales</taxon>
        <taxon>Desulfitobacteriaceae</taxon>
        <taxon>Desulfosporosinus</taxon>
    </lineage>
</organism>
<dbReference type="OrthoDB" id="9776534at2"/>
<keyword evidence="2 6" id="KW-0862">Zinc</keyword>
<gene>
    <name evidence="6" type="primary">hslO</name>
    <name evidence="7" type="ORF">DSOL_0592</name>
</gene>
<accession>A0A1Q8R1A0</accession>
<keyword evidence="5 6" id="KW-0676">Redox-active center</keyword>
<dbReference type="GO" id="GO:0005737">
    <property type="term" value="C:cytoplasm"/>
    <property type="evidence" value="ECO:0007669"/>
    <property type="project" value="UniProtKB-SubCell"/>
</dbReference>
<evidence type="ECO:0000256" key="6">
    <source>
        <dbReference type="HAMAP-Rule" id="MF_00117"/>
    </source>
</evidence>
<proteinExistence type="inferred from homology"/>
<name>A0A1Q8R1A0_9FIRM</name>
<dbReference type="SUPFAM" id="SSF118352">
    <property type="entry name" value="HSP33 redox switch-like"/>
    <property type="match status" value="1"/>
</dbReference>
<comment type="similarity">
    <text evidence="6">Belongs to the HSP33 family.</text>
</comment>
<evidence type="ECO:0000256" key="1">
    <source>
        <dbReference type="ARBA" id="ARBA00022490"/>
    </source>
</evidence>
<comment type="function">
    <text evidence="6">Redox regulated molecular chaperone. Protects both thermally unfolding and oxidatively damaged proteins from irreversible aggregation. Plays an important role in the bacterial defense system toward oxidative stress.</text>
</comment>
<protein>
    <recommendedName>
        <fullName evidence="6">33 kDa chaperonin</fullName>
    </recommendedName>
    <alternativeName>
        <fullName evidence="6">Heat shock protein 33 homolog</fullName>
        <shortName evidence="6">HSP33</shortName>
    </alternativeName>
</protein>
<comment type="caution">
    <text evidence="7">The sequence shown here is derived from an EMBL/GenBank/DDBJ whole genome shotgun (WGS) entry which is preliminary data.</text>
</comment>
<evidence type="ECO:0000256" key="5">
    <source>
        <dbReference type="ARBA" id="ARBA00023284"/>
    </source>
</evidence>
<evidence type="ECO:0000256" key="4">
    <source>
        <dbReference type="ARBA" id="ARBA00023186"/>
    </source>
</evidence>
<keyword evidence="3 6" id="KW-1015">Disulfide bond</keyword>
<keyword evidence="7" id="KW-0346">Stress response</keyword>
<dbReference type="CDD" id="cd00498">
    <property type="entry name" value="Hsp33"/>
    <property type="match status" value="1"/>
</dbReference>
<dbReference type="SUPFAM" id="SSF64397">
    <property type="entry name" value="Hsp33 domain"/>
    <property type="match status" value="1"/>
</dbReference>
<dbReference type="Pfam" id="PF01430">
    <property type="entry name" value="HSP33"/>
    <property type="match status" value="1"/>
</dbReference>
<dbReference type="PANTHER" id="PTHR30111:SF1">
    <property type="entry name" value="33 KDA CHAPERONIN"/>
    <property type="match status" value="1"/>
</dbReference>
<evidence type="ECO:0000256" key="2">
    <source>
        <dbReference type="ARBA" id="ARBA00022833"/>
    </source>
</evidence>
<dbReference type="InterPro" id="IPR016154">
    <property type="entry name" value="Heat_shock_Hsp33_C"/>
</dbReference>
<dbReference type="InterPro" id="IPR016153">
    <property type="entry name" value="Heat_shock_Hsp33_N"/>
</dbReference>
<dbReference type="InterPro" id="IPR000397">
    <property type="entry name" value="Heat_shock_Hsp33"/>
</dbReference>
<feature type="disulfide bond" description="Redox-active" evidence="6">
    <location>
        <begin position="270"/>
        <end position="273"/>
    </location>
</feature>
<evidence type="ECO:0000313" key="8">
    <source>
        <dbReference type="Proteomes" id="UP000186102"/>
    </source>
</evidence>
<dbReference type="HAMAP" id="MF_00117">
    <property type="entry name" value="HslO"/>
    <property type="match status" value="1"/>
</dbReference>
<dbReference type="PANTHER" id="PTHR30111">
    <property type="entry name" value="33 KDA CHAPERONIN"/>
    <property type="match status" value="1"/>
</dbReference>
<dbReference type="Gene3D" id="3.90.1280.10">
    <property type="entry name" value="HSP33 redox switch-like"/>
    <property type="match status" value="1"/>
</dbReference>
<comment type="PTM">
    <text evidence="6">Under oxidizing conditions two disulfide bonds are formed involving the reactive cysteines. Under reducing conditions zinc is bound to the reactive cysteines and the protein is inactive.</text>
</comment>
<dbReference type="GO" id="GO:0042026">
    <property type="term" value="P:protein refolding"/>
    <property type="evidence" value="ECO:0007669"/>
    <property type="project" value="TreeGrafter"/>
</dbReference>
<keyword evidence="4 6" id="KW-0143">Chaperone</keyword>
<dbReference type="GO" id="GO:0051082">
    <property type="term" value="F:unfolded protein binding"/>
    <property type="evidence" value="ECO:0007669"/>
    <property type="project" value="UniProtKB-UniRule"/>
</dbReference>
<dbReference type="STRING" id="1888891.DSOL_0592"/>
<keyword evidence="8" id="KW-1185">Reference proteome</keyword>
<dbReference type="AlphaFoldDB" id="A0A1Q8R1A0"/>
<dbReference type="RefSeq" id="WP_075363408.1">
    <property type="nucleotide sequence ID" value="NZ_MLBF01000003.1"/>
</dbReference>
<feature type="disulfide bond" description="Redox-active" evidence="6">
    <location>
        <begin position="238"/>
        <end position="240"/>
    </location>
</feature>
<dbReference type="PIRSF" id="PIRSF005261">
    <property type="entry name" value="Heat_shock_Hsp33"/>
    <property type="match status" value="1"/>
</dbReference>
<dbReference type="EMBL" id="MLBF01000003">
    <property type="protein sequence ID" value="OLN33346.1"/>
    <property type="molecule type" value="Genomic_DNA"/>
</dbReference>
<dbReference type="NCBIfam" id="NF001033">
    <property type="entry name" value="PRK00114.1"/>
    <property type="match status" value="1"/>
</dbReference>
<sequence>MQQDELWIGTMLKGRARWVVARTTDTVEEAHRRHGMSPVATAALGRLMTGTLILASSLKGEESITLRLLADGPLDGVVAVGNPQGEVRGYVGEPLVDLPLKASGKLDVATAVGSGELAVSRSLQNGEVYTGMVPLVSGEIAEDLVHYLLTSEQIPSALLLGVLVEKDYHVAGAGGLLIQPLPGATEEDIQAIESRLGQLGVGISELVAQSGNMEELIGSLMGQIPYHVLERRVAKFSCSCSKSRLTDTLVSLGKKEIADLISDGKAEMVCHFCNEHYLFNVEELQQISDQAEM</sequence>
<dbReference type="GO" id="GO:0044183">
    <property type="term" value="F:protein folding chaperone"/>
    <property type="evidence" value="ECO:0007669"/>
    <property type="project" value="TreeGrafter"/>
</dbReference>
<keyword evidence="1 6" id="KW-0963">Cytoplasm</keyword>
<dbReference type="Gene3D" id="3.55.30.10">
    <property type="entry name" value="Hsp33 domain"/>
    <property type="match status" value="1"/>
</dbReference>
<reference evidence="7 8" key="1">
    <citation type="submission" date="2016-09" db="EMBL/GenBank/DDBJ databases">
        <title>Complete genome of Desulfosporosinus sp. OL.</title>
        <authorList>
            <person name="Mardanov A."/>
            <person name="Beletsky A."/>
            <person name="Panova A."/>
            <person name="Karnachuk O."/>
            <person name="Ravin N."/>
        </authorList>
    </citation>
    <scope>NUCLEOTIDE SEQUENCE [LARGE SCALE GENOMIC DNA]</scope>
    <source>
        <strain evidence="7 8">OL</strain>
    </source>
</reference>
<evidence type="ECO:0000256" key="3">
    <source>
        <dbReference type="ARBA" id="ARBA00023157"/>
    </source>
</evidence>
<evidence type="ECO:0000313" key="7">
    <source>
        <dbReference type="EMBL" id="OLN33346.1"/>
    </source>
</evidence>